<evidence type="ECO:0000313" key="3">
    <source>
        <dbReference type="Proteomes" id="UP001352263"/>
    </source>
</evidence>
<dbReference type="EMBL" id="JAWIIV010000001">
    <property type="protein sequence ID" value="MEC4718054.1"/>
    <property type="molecule type" value="Genomic_DNA"/>
</dbReference>
<sequence length="169" mass="18737">MMAKLAALSLLSASALLLQSMSVLAQKISTLTQDDLEKPAVVKAWLIENGARADKTAAKEFFDLGLRLKKEQRWALATKAFGGSAIRYPTPQALNEYAEVSIRDLGTRLDAQHVLPLYKSAMAADSVLHLMNEKEKKATQNDLDCLRLYMQSKKIQPDCRPLQAYGLSK</sequence>
<proteinExistence type="predicted"/>
<keyword evidence="3" id="KW-1185">Reference proteome</keyword>
<protein>
    <recommendedName>
        <fullName evidence="4">Sel1 repeat family protein</fullName>
    </recommendedName>
</protein>
<dbReference type="RefSeq" id="WP_326504792.1">
    <property type="nucleotide sequence ID" value="NZ_JAWIIV010000001.1"/>
</dbReference>
<evidence type="ECO:0000313" key="2">
    <source>
        <dbReference type="EMBL" id="MEC4718054.1"/>
    </source>
</evidence>
<keyword evidence="1" id="KW-0732">Signal</keyword>
<organism evidence="2 3">
    <name type="scientific">Noviherbaspirillum album</name>
    <dbReference type="NCBI Taxonomy" id="3080276"/>
    <lineage>
        <taxon>Bacteria</taxon>
        <taxon>Pseudomonadati</taxon>
        <taxon>Pseudomonadota</taxon>
        <taxon>Betaproteobacteria</taxon>
        <taxon>Burkholderiales</taxon>
        <taxon>Oxalobacteraceae</taxon>
        <taxon>Noviherbaspirillum</taxon>
    </lineage>
</organism>
<evidence type="ECO:0000256" key="1">
    <source>
        <dbReference type="SAM" id="SignalP"/>
    </source>
</evidence>
<gene>
    <name evidence="2" type="ORF">RY831_02740</name>
</gene>
<comment type="caution">
    <text evidence="2">The sequence shown here is derived from an EMBL/GenBank/DDBJ whole genome shotgun (WGS) entry which is preliminary data.</text>
</comment>
<name>A0ABU6J368_9BURK</name>
<reference evidence="2 3" key="1">
    <citation type="submission" date="2023-10" db="EMBL/GenBank/DDBJ databases">
        <title>Noviherbaspirillum sp. CPCC 100848 genome assembly.</title>
        <authorList>
            <person name="Li X.Y."/>
            <person name="Fang X.M."/>
        </authorList>
    </citation>
    <scope>NUCLEOTIDE SEQUENCE [LARGE SCALE GENOMIC DNA]</scope>
    <source>
        <strain evidence="2 3">CPCC 100848</strain>
    </source>
</reference>
<dbReference type="Proteomes" id="UP001352263">
    <property type="component" value="Unassembled WGS sequence"/>
</dbReference>
<evidence type="ECO:0008006" key="4">
    <source>
        <dbReference type="Google" id="ProtNLM"/>
    </source>
</evidence>
<feature type="signal peptide" evidence="1">
    <location>
        <begin position="1"/>
        <end position="25"/>
    </location>
</feature>
<feature type="chain" id="PRO_5045883799" description="Sel1 repeat family protein" evidence="1">
    <location>
        <begin position="26"/>
        <end position="169"/>
    </location>
</feature>
<accession>A0ABU6J368</accession>